<evidence type="ECO:0000313" key="3">
    <source>
        <dbReference type="Proteomes" id="UP000279594"/>
    </source>
</evidence>
<organism evidence="2 3">
    <name type="scientific">Janthinobacterium agaricidamnosum</name>
    <dbReference type="NCBI Taxonomy" id="55508"/>
    <lineage>
        <taxon>Bacteria</taxon>
        <taxon>Pseudomonadati</taxon>
        <taxon>Pseudomonadota</taxon>
        <taxon>Betaproteobacteria</taxon>
        <taxon>Burkholderiales</taxon>
        <taxon>Oxalobacteraceae</taxon>
        <taxon>Janthinobacterium</taxon>
    </lineage>
</organism>
<sequence length="140" mass="15290">MYIPVVIFKDEASVYGVNVPDIKGVHSWGDSVEDALNNVRGAITSHIETLLELGEPVEITQSKIEALQANPEHAGGIWALVHLDLEKLDSKPERINISLPRFVLSKIDRYAAARHETRSGLLSRAALSLIEAEAKNGGAR</sequence>
<dbReference type="InterPro" id="IPR031807">
    <property type="entry name" value="HicB-like"/>
</dbReference>
<keyword evidence="3" id="KW-1185">Reference proteome</keyword>
<gene>
    <name evidence="2" type="ORF">D9M09_03720</name>
</gene>
<proteinExistence type="predicted"/>
<dbReference type="Pfam" id="PF15919">
    <property type="entry name" value="HicB_lk_antitox"/>
    <property type="match status" value="1"/>
</dbReference>
<dbReference type="AlphaFoldDB" id="A0A3G2E4E6"/>
<dbReference type="Gene3D" id="3.30.160.250">
    <property type="match status" value="1"/>
</dbReference>
<evidence type="ECO:0000259" key="1">
    <source>
        <dbReference type="Pfam" id="PF15919"/>
    </source>
</evidence>
<dbReference type="SUPFAM" id="SSF143100">
    <property type="entry name" value="TTHA1013/TTHA0281-like"/>
    <property type="match status" value="1"/>
</dbReference>
<dbReference type="RefSeq" id="WP_121668603.1">
    <property type="nucleotide sequence ID" value="NZ_CP033019.1"/>
</dbReference>
<dbReference type="EMBL" id="CP033019">
    <property type="protein sequence ID" value="AYM75001.1"/>
    <property type="molecule type" value="Genomic_DNA"/>
</dbReference>
<name>A0A3G2E4E6_9BURK</name>
<feature type="domain" description="HicB-like antitoxin of toxin-antitoxin system" evidence="1">
    <location>
        <begin position="4"/>
        <end position="126"/>
    </location>
</feature>
<accession>A0A3G2E4E6</accession>
<reference evidence="2 3" key="1">
    <citation type="submission" date="2018-10" db="EMBL/GenBank/DDBJ databases">
        <title>Effects of UV and annual dynamics of microbial communities in freshwater RAS systems.</title>
        <authorList>
            <person name="Bekkelund A.K."/>
            <person name="Hansen B.R."/>
            <person name="Stokken H."/>
            <person name="Eriksen B.F."/>
            <person name="Kashulin N.A."/>
        </authorList>
    </citation>
    <scope>NUCLEOTIDE SEQUENCE [LARGE SCALE GENOMIC DNA]</scope>
    <source>
        <strain evidence="2 3">BHSEK</strain>
    </source>
</reference>
<dbReference type="Proteomes" id="UP000279594">
    <property type="component" value="Chromosome"/>
</dbReference>
<evidence type="ECO:0000313" key="2">
    <source>
        <dbReference type="EMBL" id="AYM75001.1"/>
    </source>
</evidence>
<dbReference type="InterPro" id="IPR035069">
    <property type="entry name" value="TTHA1013/TTHA0281-like"/>
</dbReference>
<protein>
    <submittedName>
        <fullName evidence="2">Type II toxin-antitoxin system HicB family antitoxin</fullName>
    </submittedName>
</protein>